<dbReference type="EMBL" id="AMZH03024967">
    <property type="protein sequence ID" value="RRT35497.1"/>
    <property type="molecule type" value="Genomic_DNA"/>
</dbReference>
<evidence type="ECO:0000313" key="2">
    <source>
        <dbReference type="Proteomes" id="UP000287651"/>
    </source>
</evidence>
<evidence type="ECO:0000313" key="1">
    <source>
        <dbReference type="EMBL" id="RRT35497.1"/>
    </source>
</evidence>
<name>A0A426X7P0_ENSVE</name>
<protein>
    <submittedName>
        <fullName evidence="1">Uncharacterized protein</fullName>
    </submittedName>
</protein>
<gene>
    <name evidence="1" type="ORF">B296_00040209</name>
</gene>
<reference evidence="1 2" key="1">
    <citation type="journal article" date="2014" name="Agronomy (Basel)">
        <title>A Draft Genome Sequence for Ensete ventricosum, the Drought-Tolerant Tree Against Hunger.</title>
        <authorList>
            <person name="Harrison J."/>
            <person name="Moore K.A."/>
            <person name="Paszkiewicz K."/>
            <person name="Jones T."/>
            <person name="Grant M."/>
            <person name="Ambacheew D."/>
            <person name="Muzemil S."/>
            <person name="Studholme D.J."/>
        </authorList>
    </citation>
    <scope>NUCLEOTIDE SEQUENCE [LARGE SCALE GENOMIC DNA]</scope>
</reference>
<dbReference type="AlphaFoldDB" id="A0A426X7P0"/>
<comment type="caution">
    <text evidence="1">The sequence shown here is derived from an EMBL/GenBank/DDBJ whole genome shotgun (WGS) entry which is preliminary data.</text>
</comment>
<dbReference type="Proteomes" id="UP000287651">
    <property type="component" value="Unassembled WGS sequence"/>
</dbReference>
<organism evidence="1 2">
    <name type="scientific">Ensete ventricosum</name>
    <name type="common">Abyssinian banana</name>
    <name type="synonym">Musa ensete</name>
    <dbReference type="NCBI Taxonomy" id="4639"/>
    <lineage>
        <taxon>Eukaryota</taxon>
        <taxon>Viridiplantae</taxon>
        <taxon>Streptophyta</taxon>
        <taxon>Embryophyta</taxon>
        <taxon>Tracheophyta</taxon>
        <taxon>Spermatophyta</taxon>
        <taxon>Magnoliopsida</taxon>
        <taxon>Liliopsida</taxon>
        <taxon>Zingiberales</taxon>
        <taxon>Musaceae</taxon>
        <taxon>Ensete</taxon>
    </lineage>
</organism>
<sequence>MLEPTGYKHGRVSRRTTDLTRVMGARSTSPNYRKDDAHLVVRTTDGVVRCSSMISNKEDKGLRYGRPVTITIKAPAPLRSRGIAKSTTKLT</sequence>
<accession>A0A426X7P0</accession>
<proteinExistence type="predicted"/>